<dbReference type="Proteomes" id="UP000428333">
    <property type="component" value="Linkage Group LG07"/>
</dbReference>
<evidence type="ECO:0000313" key="3">
    <source>
        <dbReference type="EMBL" id="KAE9456264.1"/>
    </source>
</evidence>
<evidence type="ECO:0000256" key="1">
    <source>
        <dbReference type="ARBA" id="ARBA00009817"/>
    </source>
</evidence>
<dbReference type="PANTHER" id="PTHR11220:SF25">
    <property type="entry name" value="F3F9.4"/>
    <property type="match status" value="1"/>
</dbReference>
<proteinExistence type="inferred from homology"/>
<reference evidence="3 4" key="1">
    <citation type="journal article" date="2019" name="Genome Biol. Evol.">
        <title>The Rhododendron genome and chromosomal organization provide insight into shared whole-genome duplications across the heath family (Ericaceae).</title>
        <authorList>
            <person name="Soza V.L."/>
            <person name="Lindsley D."/>
            <person name="Waalkes A."/>
            <person name="Ramage E."/>
            <person name="Patwardhan R.P."/>
            <person name="Burton J.N."/>
            <person name="Adey A."/>
            <person name="Kumar A."/>
            <person name="Qiu R."/>
            <person name="Shendure J."/>
            <person name="Hall B."/>
        </authorList>
    </citation>
    <scope>NUCLEOTIDE SEQUENCE [LARGE SCALE GENOMIC DNA]</scope>
    <source>
        <strain evidence="3">RSF 1966-606</strain>
    </source>
</reference>
<comment type="caution">
    <text evidence="3">The sequence shown here is derived from an EMBL/GenBank/DDBJ whole genome shotgun (WGS) entry which is preliminary data.</text>
</comment>
<sequence length="193" mass="21316">MAASLNLFKLSCLLSLLPNSNLGIWPESRSGNNAAVSPPPSCSRIECPSYDVVHVGNGYEIRRYNSTAWASTSPIEDISLVEATRTGFLHFFVPKENQADPPPAKGLHVQRWESTYAAVRQFSGFVEDSDVGEEAAALTSSLSGTIWSAAIDKSHKSETVTEYIVAQYNSPFEFKNRVNEIWFLFDMEDGNAM</sequence>
<dbReference type="PANTHER" id="PTHR11220">
    <property type="entry name" value="HEME-BINDING PROTEIN-RELATED"/>
    <property type="match status" value="1"/>
</dbReference>
<gene>
    <name evidence="3" type="ORF">C3L33_11821</name>
</gene>
<protein>
    <recommendedName>
        <fullName evidence="5">Heme-binding protein 2</fullName>
    </recommendedName>
</protein>
<dbReference type="Gene3D" id="3.20.80.10">
    <property type="entry name" value="Regulatory factor, effector binding domain"/>
    <property type="match status" value="2"/>
</dbReference>
<feature type="signal peptide" evidence="2">
    <location>
        <begin position="1"/>
        <end position="23"/>
    </location>
</feature>
<accession>A0A6A4LIH3</accession>
<evidence type="ECO:0000256" key="2">
    <source>
        <dbReference type="SAM" id="SignalP"/>
    </source>
</evidence>
<dbReference type="EMBL" id="QEFC01001738">
    <property type="protein sequence ID" value="KAE9456264.1"/>
    <property type="molecule type" value="Genomic_DNA"/>
</dbReference>
<dbReference type="AlphaFoldDB" id="A0A6A4LIH3"/>
<organism evidence="3 4">
    <name type="scientific">Rhododendron williamsianum</name>
    <dbReference type="NCBI Taxonomy" id="262921"/>
    <lineage>
        <taxon>Eukaryota</taxon>
        <taxon>Viridiplantae</taxon>
        <taxon>Streptophyta</taxon>
        <taxon>Embryophyta</taxon>
        <taxon>Tracheophyta</taxon>
        <taxon>Spermatophyta</taxon>
        <taxon>Magnoliopsida</taxon>
        <taxon>eudicotyledons</taxon>
        <taxon>Gunneridae</taxon>
        <taxon>Pentapetalae</taxon>
        <taxon>asterids</taxon>
        <taxon>Ericales</taxon>
        <taxon>Ericaceae</taxon>
        <taxon>Ericoideae</taxon>
        <taxon>Rhodoreae</taxon>
        <taxon>Rhododendron</taxon>
    </lineage>
</organism>
<dbReference type="OrthoDB" id="6424451at2759"/>
<dbReference type="Pfam" id="PF04832">
    <property type="entry name" value="SOUL"/>
    <property type="match status" value="2"/>
</dbReference>
<evidence type="ECO:0008006" key="5">
    <source>
        <dbReference type="Google" id="ProtNLM"/>
    </source>
</evidence>
<keyword evidence="4" id="KW-1185">Reference proteome</keyword>
<comment type="similarity">
    <text evidence="1">Belongs to the HEBP family.</text>
</comment>
<dbReference type="InterPro" id="IPR006917">
    <property type="entry name" value="SOUL_heme-bd"/>
</dbReference>
<dbReference type="InterPro" id="IPR011256">
    <property type="entry name" value="Reg_factor_effector_dom_sf"/>
</dbReference>
<evidence type="ECO:0000313" key="4">
    <source>
        <dbReference type="Proteomes" id="UP000428333"/>
    </source>
</evidence>
<name>A0A6A4LIH3_9ERIC</name>
<feature type="non-terminal residue" evidence="3">
    <location>
        <position position="1"/>
    </location>
</feature>
<feature type="chain" id="PRO_5025459989" description="Heme-binding protein 2" evidence="2">
    <location>
        <begin position="24"/>
        <end position="193"/>
    </location>
</feature>
<dbReference type="SUPFAM" id="SSF55136">
    <property type="entry name" value="Probable bacterial effector-binding domain"/>
    <property type="match status" value="1"/>
</dbReference>
<keyword evidence="2" id="KW-0732">Signal</keyword>